<dbReference type="AlphaFoldDB" id="A0A1W1DY07"/>
<dbReference type="PANTHER" id="PTHR42833">
    <property type="entry name" value="URIDYLATE KINASE"/>
    <property type="match status" value="1"/>
</dbReference>
<dbReference type="InterPro" id="IPR001048">
    <property type="entry name" value="Asp/Glu/Uridylate_kinase"/>
</dbReference>
<comment type="subcellular location">
    <subcellularLocation>
        <location evidence="1">Cytoplasm</location>
    </subcellularLocation>
</comment>
<dbReference type="PANTHER" id="PTHR42833:SF4">
    <property type="entry name" value="URIDYLATE KINASE PUMPKIN, CHLOROPLASTIC"/>
    <property type="match status" value="1"/>
</dbReference>
<dbReference type="Pfam" id="PF00696">
    <property type="entry name" value="AA_kinase"/>
    <property type="match status" value="1"/>
</dbReference>
<keyword evidence="11" id="KW-0665">Pyrimidine biosynthesis</keyword>
<keyword evidence="7 15" id="KW-0808">Transferase</keyword>
<dbReference type="InterPro" id="IPR015963">
    <property type="entry name" value="Uridylate_kinase_bac"/>
</dbReference>
<evidence type="ECO:0000256" key="8">
    <source>
        <dbReference type="ARBA" id="ARBA00022741"/>
    </source>
</evidence>
<comment type="catalytic activity">
    <reaction evidence="13">
        <text>UMP + ATP = UDP + ADP</text>
        <dbReference type="Rhea" id="RHEA:24400"/>
        <dbReference type="ChEBI" id="CHEBI:30616"/>
        <dbReference type="ChEBI" id="CHEBI:57865"/>
        <dbReference type="ChEBI" id="CHEBI:58223"/>
        <dbReference type="ChEBI" id="CHEBI:456216"/>
        <dbReference type="EC" id="2.7.4.22"/>
    </reaction>
</comment>
<gene>
    <name evidence="15" type="ORF">MNB_SUP05-SYMBIONT-4-332</name>
</gene>
<name>A0A1W1DY07_9ZZZZ</name>
<keyword evidence="8" id="KW-0547">Nucleotide-binding</keyword>
<keyword evidence="9 15" id="KW-0418">Kinase</keyword>
<evidence type="ECO:0000259" key="14">
    <source>
        <dbReference type="Pfam" id="PF00696"/>
    </source>
</evidence>
<evidence type="ECO:0000256" key="11">
    <source>
        <dbReference type="ARBA" id="ARBA00022975"/>
    </source>
</evidence>
<dbReference type="GO" id="GO:0006225">
    <property type="term" value="P:UDP biosynthetic process"/>
    <property type="evidence" value="ECO:0007669"/>
    <property type="project" value="TreeGrafter"/>
</dbReference>
<dbReference type="NCBIfam" id="TIGR02075">
    <property type="entry name" value="pyrH_bact"/>
    <property type="match status" value="1"/>
</dbReference>
<dbReference type="GO" id="GO:0005524">
    <property type="term" value="F:ATP binding"/>
    <property type="evidence" value="ECO:0007669"/>
    <property type="project" value="UniProtKB-KW"/>
</dbReference>
<comment type="pathway">
    <text evidence="2">Pyrimidine metabolism; CTP biosynthesis via de novo pathway; UDP from UMP (UMPK route): step 1/1.</text>
</comment>
<evidence type="ECO:0000256" key="7">
    <source>
        <dbReference type="ARBA" id="ARBA00022679"/>
    </source>
</evidence>
<dbReference type="HAMAP" id="MF_01220_B">
    <property type="entry name" value="PyrH_B"/>
    <property type="match status" value="1"/>
</dbReference>
<dbReference type="GO" id="GO:0044210">
    <property type="term" value="P:'de novo' CTP biosynthetic process"/>
    <property type="evidence" value="ECO:0007669"/>
    <property type="project" value="UniProtKB-UniPathway"/>
</dbReference>
<dbReference type="InterPro" id="IPR036393">
    <property type="entry name" value="AceGlu_kinase-like_sf"/>
</dbReference>
<organism evidence="15">
    <name type="scientific">hydrothermal vent metagenome</name>
    <dbReference type="NCBI Taxonomy" id="652676"/>
    <lineage>
        <taxon>unclassified sequences</taxon>
        <taxon>metagenomes</taxon>
        <taxon>ecological metagenomes</taxon>
    </lineage>
</organism>
<dbReference type="EMBL" id="FPHY01000091">
    <property type="protein sequence ID" value="SFV86579.1"/>
    <property type="molecule type" value="Genomic_DNA"/>
</dbReference>
<dbReference type="UniPathway" id="UPA00159">
    <property type="reaction ID" value="UER00275"/>
</dbReference>
<keyword evidence="10" id="KW-0067">ATP-binding</keyword>
<dbReference type="EC" id="2.7.4.22" evidence="4"/>
<keyword evidence="6" id="KW-0963">Cytoplasm</keyword>
<evidence type="ECO:0000256" key="4">
    <source>
        <dbReference type="ARBA" id="ARBA00012899"/>
    </source>
</evidence>
<evidence type="ECO:0000256" key="12">
    <source>
        <dbReference type="ARBA" id="ARBA00032092"/>
    </source>
</evidence>
<evidence type="ECO:0000256" key="6">
    <source>
        <dbReference type="ARBA" id="ARBA00022490"/>
    </source>
</evidence>
<feature type="domain" description="Aspartate/glutamate/uridylate kinase" evidence="14">
    <location>
        <begin position="23"/>
        <end position="232"/>
    </location>
</feature>
<dbReference type="FunFam" id="3.40.1160.10:FF:000001">
    <property type="entry name" value="Uridylate kinase"/>
    <property type="match status" value="1"/>
</dbReference>
<dbReference type="SUPFAM" id="SSF53633">
    <property type="entry name" value="Carbamate kinase-like"/>
    <property type="match status" value="1"/>
</dbReference>
<evidence type="ECO:0000256" key="5">
    <source>
        <dbReference type="ARBA" id="ARBA00016403"/>
    </source>
</evidence>
<comment type="similarity">
    <text evidence="3">Belongs to the UMP kinase family.</text>
</comment>
<dbReference type="GO" id="GO:0033862">
    <property type="term" value="F:UMP kinase activity"/>
    <property type="evidence" value="ECO:0007669"/>
    <property type="project" value="UniProtKB-EC"/>
</dbReference>
<dbReference type="CDD" id="cd04254">
    <property type="entry name" value="AAK_UMPK-PyrH-Ec"/>
    <property type="match status" value="1"/>
</dbReference>
<dbReference type="InterPro" id="IPR011817">
    <property type="entry name" value="Uridylate_kinase"/>
</dbReference>
<evidence type="ECO:0000256" key="1">
    <source>
        <dbReference type="ARBA" id="ARBA00004496"/>
    </source>
</evidence>
<protein>
    <recommendedName>
        <fullName evidence="5">Uridylate kinase</fullName>
        <ecNumber evidence="4">2.7.4.22</ecNumber>
    </recommendedName>
    <alternativeName>
        <fullName evidence="12">Uridine monophosphate kinase</fullName>
    </alternativeName>
</protein>
<evidence type="ECO:0000256" key="13">
    <source>
        <dbReference type="ARBA" id="ARBA00047767"/>
    </source>
</evidence>
<evidence type="ECO:0000313" key="15">
    <source>
        <dbReference type="EMBL" id="SFV86579.1"/>
    </source>
</evidence>
<evidence type="ECO:0000256" key="3">
    <source>
        <dbReference type="ARBA" id="ARBA00007614"/>
    </source>
</evidence>
<evidence type="ECO:0000256" key="10">
    <source>
        <dbReference type="ARBA" id="ARBA00022840"/>
    </source>
</evidence>
<dbReference type="PIRSF" id="PIRSF005650">
    <property type="entry name" value="Uridylate_kin"/>
    <property type="match status" value="1"/>
</dbReference>
<reference evidence="15" key="1">
    <citation type="submission" date="2016-10" db="EMBL/GenBank/DDBJ databases">
        <authorList>
            <person name="de Groot N.N."/>
        </authorList>
    </citation>
    <scope>NUCLEOTIDE SEQUENCE</scope>
</reference>
<evidence type="ECO:0000256" key="9">
    <source>
        <dbReference type="ARBA" id="ARBA00022777"/>
    </source>
</evidence>
<dbReference type="Gene3D" id="3.40.1160.10">
    <property type="entry name" value="Acetylglutamate kinase-like"/>
    <property type="match status" value="1"/>
</dbReference>
<accession>A0A1W1DY07</accession>
<proteinExistence type="inferred from homology"/>
<dbReference type="GO" id="GO:0005829">
    <property type="term" value="C:cytosol"/>
    <property type="evidence" value="ECO:0007669"/>
    <property type="project" value="TreeGrafter"/>
</dbReference>
<evidence type="ECO:0000256" key="2">
    <source>
        <dbReference type="ARBA" id="ARBA00004791"/>
    </source>
</evidence>
<sequence length="255" mass="27168">MPVGISVLFLFLDWEFIIMSRYKRILLKLSGEALATDDNTVDPKTLNKVVSIIKSALQKNVEVGIVVGGGNIFRGAALAEAGMNRVTGDHMGMLATVINALAIGDACRRAGIEAQVMSGFPIGGGVCDPVDHNKAKQALSEGKVVIFSAGTGSPCFTTDTGAVLRGIEIEADIVFKATKVDGIYTADPVKDPEATRYKALSFDEAIEKNLQIMDTAAFALCREHNLDICVFSMLENTDTLSDILDGKPLGTIVSQ</sequence>